<evidence type="ECO:0000313" key="1">
    <source>
        <dbReference type="EMBL" id="KAL0955065.1"/>
    </source>
</evidence>
<sequence length="490" mass="55404">MPLVLDRFRSWNYLLPGLEDAPIITDLFSGHEAKYHTRSPLIASFSKLCLVDAVHPPSTFLQQQRVGTPFPSIQKLPAELIANIFTLCHATEEDDHRHSVTGCARVILSHVCSRWRAVILSMPLVWATISIRGPKDSSLPRFKAHLERSAPCPLSLRLSLLPPTLERTVEHGKEIADLVIAHSQRVKLLRLSIYDPRWHSAFGLVQTAHFPALETLELDLRDWEQGCANAVLGAFSHSLRIQSLLWRGPGGLPSSSFWMTLTNIEICNSLSLREVHTLLTQCREVVELRISRITKGSPLDNEAMVTLHRLESLSVLTQEALDCLFESLCTPRLKKLTLRYHHNTSPHNRTCHAFYSFLARSDCALESLVLRDDRMSSEALDQFLRISKLDTLRDLRIESPVFTDRTFETLTRQVNGDCILPLLESLCFWRSQSTDGTLGRMAMSRSGGRGAHAVCDLIRLQTAVDESRLMDRRALDTLKAQGMSIDYESW</sequence>
<dbReference type="SUPFAM" id="SSF52047">
    <property type="entry name" value="RNI-like"/>
    <property type="match status" value="1"/>
</dbReference>
<proteinExistence type="predicted"/>
<keyword evidence="2" id="KW-1185">Reference proteome</keyword>
<dbReference type="Gene3D" id="3.80.10.10">
    <property type="entry name" value="Ribonuclease Inhibitor"/>
    <property type="match status" value="1"/>
</dbReference>
<organism evidence="1 2">
    <name type="scientific">Hohenbuehelia grisea</name>
    <dbReference type="NCBI Taxonomy" id="104357"/>
    <lineage>
        <taxon>Eukaryota</taxon>
        <taxon>Fungi</taxon>
        <taxon>Dikarya</taxon>
        <taxon>Basidiomycota</taxon>
        <taxon>Agaricomycotina</taxon>
        <taxon>Agaricomycetes</taxon>
        <taxon>Agaricomycetidae</taxon>
        <taxon>Agaricales</taxon>
        <taxon>Pleurotineae</taxon>
        <taxon>Pleurotaceae</taxon>
        <taxon>Hohenbuehelia</taxon>
    </lineage>
</organism>
<name>A0ABR3JHX6_9AGAR</name>
<dbReference type="InterPro" id="IPR032675">
    <property type="entry name" value="LRR_dom_sf"/>
</dbReference>
<accession>A0ABR3JHX6</accession>
<evidence type="ECO:0008006" key="3">
    <source>
        <dbReference type="Google" id="ProtNLM"/>
    </source>
</evidence>
<dbReference type="Gene3D" id="1.20.1280.50">
    <property type="match status" value="1"/>
</dbReference>
<comment type="caution">
    <text evidence="1">The sequence shown here is derived from an EMBL/GenBank/DDBJ whole genome shotgun (WGS) entry which is preliminary data.</text>
</comment>
<evidence type="ECO:0000313" key="2">
    <source>
        <dbReference type="Proteomes" id="UP001556367"/>
    </source>
</evidence>
<dbReference type="Proteomes" id="UP001556367">
    <property type="component" value="Unassembled WGS sequence"/>
</dbReference>
<gene>
    <name evidence="1" type="ORF">HGRIS_003983</name>
</gene>
<protein>
    <recommendedName>
        <fullName evidence="3">F-box domain-containing protein</fullName>
    </recommendedName>
</protein>
<dbReference type="EMBL" id="JASNQZ010000007">
    <property type="protein sequence ID" value="KAL0955065.1"/>
    <property type="molecule type" value="Genomic_DNA"/>
</dbReference>
<reference evidence="2" key="1">
    <citation type="submission" date="2024-06" db="EMBL/GenBank/DDBJ databases">
        <title>Multi-omics analyses provide insights into the biosynthesis of the anticancer antibiotic pleurotin in Hohenbuehelia grisea.</title>
        <authorList>
            <person name="Weaver J.A."/>
            <person name="Alberti F."/>
        </authorList>
    </citation>
    <scope>NUCLEOTIDE SEQUENCE [LARGE SCALE GENOMIC DNA]</scope>
    <source>
        <strain evidence="2">T-177</strain>
    </source>
</reference>